<gene>
    <name evidence="1" type="ORF">CEURO_LOCUS15936</name>
</gene>
<dbReference type="Proteomes" id="UP001152484">
    <property type="component" value="Unassembled WGS sequence"/>
</dbReference>
<reference evidence="1" key="1">
    <citation type="submission" date="2022-07" db="EMBL/GenBank/DDBJ databases">
        <authorList>
            <person name="Macas J."/>
            <person name="Novak P."/>
            <person name="Neumann P."/>
        </authorList>
    </citation>
    <scope>NUCLEOTIDE SEQUENCE</scope>
</reference>
<protein>
    <submittedName>
        <fullName evidence="1">Uncharacterized protein</fullName>
    </submittedName>
</protein>
<feature type="non-terminal residue" evidence="1">
    <location>
        <position position="219"/>
    </location>
</feature>
<organism evidence="1 2">
    <name type="scientific">Cuscuta europaea</name>
    <name type="common">European dodder</name>
    <dbReference type="NCBI Taxonomy" id="41803"/>
    <lineage>
        <taxon>Eukaryota</taxon>
        <taxon>Viridiplantae</taxon>
        <taxon>Streptophyta</taxon>
        <taxon>Embryophyta</taxon>
        <taxon>Tracheophyta</taxon>
        <taxon>Spermatophyta</taxon>
        <taxon>Magnoliopsida</taxon>
        <taxon>eudicotyledons</taxon>
        <taxon>Gunneridae</taxon>
        <taxon>Pentapetalae</taxon>
        <taxon>asterids</taxon>
        <taxon>lamiids</taxon>
        <taxon>Solanales</taxon>
        <taxon>Convolvulaceae</taxon>
        <taxon>Cuscuteae</taxon>
        <taxon>Cuscuta</taxon>
        <taxon>Cuscuta subgen. Cuscuta</taxon>
    </lineage>
</organism>
<dbReference type="AlphaFoldDB" id="A0A9P0ZLD1"/>
<dbReference type="EMBL" id="CAMAPE010000043">
    <property type="protein sequence ID" value="CAH9102844.1"/>
    <property type="molecule type" value="Genomic_DNA"/>
</dbReference>
<evidence type="ECO:0000313" key="1">
    <source>
        <dbReference type="EMBL" id="CAH9102844.1"/>
    </source>
</evidence>
<sequence length="219" mass="23787">MKHLPSEGNIKGVFGLYNANLLPRLEIVDDEGAVDVNNGFPKREAPQDHFDRRLDHNEQRYLPGLFVLLKSLLDARPELANPIHLDLHHRRVLRSLVEVRQLPGGQNGVGVGDDNGTVLAVNESDVGVGVVGRNGDDKDRLEAKILLDIEVLDVEAVNVIGGDLGLVDGVDIESAAAQGEDEKEEEATKEAYAFAATPARRFPGMVSGDVPAVWRLHGL</sequence>
<keyword evidence="2" id="KW-1185">Reference proteome</keyword>
<name>A0A9P0ZLD1_CUSEU</name>
<proteinExistence type="predicted"/>
<accession>A0A9P0ZLD1</accession>
<comment type="caution">
    <text evidence="1">The sequence shown here is derived from an EMBL/GenBank/DDBJ whole genome shotgun (WGS) entry which is preliminary data.</text>
</comment>
<evidence type="ECO:0000313" key="2">
    <source>
        <dbReference type="Proteomes" id="UP001152484"/>
    </source>
</evidence>